<keyword evidence="2" id="KW-0472">Membrane</keyword>
<feature type="compositionally biased region" description="Low complexity" evidence="1">
    <location>
        <begin position="472"/>
        <end position="487"/>
    </location>
</feature>
<feature type="compositionally biased region" description="Low complexity" evidence="1">
    <location>
        <begin position="451"/>
        <end position="461"/>
    </location>
</feature>
<protein>
    <submittedName>
        <fullName evidence="3">Uncharacterized protein</fullName>
    </submittedName>
</protein>
<dbReference type="Proteomes" id="UP000001476">
    <property type="component" value="Chromosome"/>
</dbReference>
<keyword evidence="4" id="KW-1185">Reference proteome</keyword>
<evidence type="ECO:0000313" key="4">
    <source>
        <dbReference type="Proteomes" id="UP000001476"/>
    </source>
</evidence>
<feature type="compositionally biased region" description="Low complexity" evidence="1">
    <location>
        <begin position="331"/>
        <end position="347"/>
    </location>
</feature>
<feature type="compositionally biased region" description="Basic and acidic residues" evidence="1">
    <location>
        <begin position="462"/>
        <end position="471"/>
    </location>
</feature>
<feature type="region of interest" description="Disordered" evidence="1">
    <location>
        <begin position="189"/>
        <end position="268"/>
    </location>
</feature>
<keyword evidence="2" id="KW-1133">Transmembrane helix</keyword>
<accession>C4Z1Z4</accession>
<name>C4Z1Z4_LACE2</name>
<proteinExistence type="predicted"/>
<feature type="compositionally biased region" description="Basic and acidic residues" evidence="1">
    <location>
        <begin position="348"/>
        <end position="364"/>
    </location>
</feature>
<evidence type="ECO:0000256" key="1">
    <source>
        <dbReference type="SAM" id="MobiDB-lite"/>
    </source>
</evidence>
<reference evidence="3 4" key="1">
    <citation type="journal article" date="2009" name="Proc. Natl. Acad. Sci. U.S.A.">
        <title>Characterizing a model human gut microbiota composed of members of its two dominant bacterial phyla.</title>
        <authorList>
            <person name="Mahowald M.A."/>
            <person name="Rey F.E."/>
            <person name="Seedorf H."/>
            <person name="Turnbaugh P.J."/>
            <person name="Fulton R.S."/>
            <person name="Wollam A."/>
            <person name="Shah N."/>
            <person name="Wang C."/>
            <person name="Magrini V."/>
            <person name="Wilson R.K."/>
            <person name="Cantarel B.L."/>
            <person name="Coutinho P.M."/>
            <person name="Henrissat B."/>
            <person name="Crock L.W."/>
            <person name="Russell A."/>
            <person name="Verberkmoes N.C."/>
            <person name="Hettich R.L."/>
            <person name="Gordon J.I."/>
        </authorList>
    </citation>
    <scope>NUCLEOTIDE SEQUENCE [LARGE SCALE GENOMIC DNA]</scope>
    <source>
        <strain evidence="4">ATCC 27750 / DSM 3376 / VPI C15-48 / C15-B4</strain>
    </source>
</reference>
<feature type="region of interest" description="Disordered" evidence="1">
    <location>
        <begin position="328"/>
        <end position="487"/>
    </location>
</feature>
<dbReference type="eggNOG" id="ENOG50341GY">
    <property type="taxonomic scope" value="Bacteria"/>
</dbReference>
<organism evidence="3 4">
    <name type="scientific">Lachnospira eligens (strain ATCC 27750 / DSM 3376 / VPI C15-48 / C15-B4)</name>
    <name type="common">Eubacterium eligens</name>
    <dbReference type="NCBI Taxonomy" id="515620"/>
    <lineage>
        <taxon>Bacteria</taxon>
        <taxon>Bacillati</taxon>
        <taxon>Bacillota</taxon>
        <taxon>Clostridia</taxon>
        <taxon>Lachnospirales</taxon>
        <taxon>Lachnospiraceae</taxon>
        <taxon>Lachnospira</taxon>
    </lineage>
</organism>
<evidence type="ECO:0000313" key="3">
    <source>
        <dbReference type="EMBL" id="ACR71184.1"/>
    </source>
</evidence>
<sequence>MRSNMSKNDEQLVKLIKDVVSGNQDKEVFCKEFYKEVYALVYPVFGDNSKKVTSRAFIYLCNNIDKIDVSKNIHRQVATLVSAFMFGLIDKNTIKNNVTGLEYEFNRIKEDAELYNIIRDNVKMFRNPADYDNTSEAIRSLSRVQTILLELYGYEMHSVDEIEELLDVDSAFICELIVKTKAQMLGVELETEESEYEEENGSDDEYEADRYETEDGAQPDALYYESEETDDDSEPEDDEKSYFEDDDIEDDSDEHPFRRTKADRSAAMRRADASNPVVRKLAGVVGKLFPSLSQAARRIVVYVAGGVILFAIVLCVFLSAVLSGDSKTAAKKNNNSNNTRVTTAETTTSKEKVTQAKATKKADDTTAADNEAVKETTKADESTEENTKRPNKATIKDAEEETVEDSASGIDDNNGGEEEKDEKETEPSTEATEATTKVTEETEATEETTKATEATKATETTKATDETKTTEAVDNTTVAADVNANNN</sequence>
<dbReference type="STRING" id="515620.EUBELI_00148"/>
<feature type="transmembrane region" description="Helical" evidence="2">
    <location>
        <begin position="299"/>
        <end position="322"/>
    </location>
</feature>
<dbReference type="HOGENOM" id="CLU_559902_0_0_9"/>
<dbReference type="KEGG" id="eel:EUBELI_00148"/>
<feature type="compositionally biased region" description="Basic and acidic residues" evidence="1">
    <location>
        <begin position="254"/>
        <end position="268"/>
    </location>
</feature>
<feature type="compositionally biased region" description="Basic and acidic residues" evidence="1">
    <location>
        <begin position="371"/>
        <end position="388"/>
    </location>
</feature>
<evidence type="ECO:0000256" key="2">
    <source>
        <dbReference type="SAM" id="Phobius"/>
    </source>
</evidence>
<dbReference type="AlphaFoldDB" id="C4Z1Z4"/>
<feature type="compositionally biased region" description="Low complexity" evidence="1">
    <location>
        <begin position="428"/>
        <end position="437"/>
    </location>
</feature>
<feature type="compositionally biased region" description="Acidic residues" evidence="1">
    <location>
        <begin position="225"/>
        <end position="253"/>
    </location>
</feature>
<keyword evidence="2" id="KW-0812">Transmembrane</keyword>
<dbReference type="EMBL" id="CP001104">
    <property type="protein sequence ID" value="ACR71184.1"/>
    <property type="molecule type" value="Genomic_DNA"/>
</dbReference>
<feature type="compositionally biased region" description="Acidic residues" evidence="1">
    <location>
        <begin position="189"/>
        <end position="207"/>
    </location>
</feature>
<gene>
    <name evidence="3" type="ordered locus">EUBELI_00148</name>
</gene>